<accession>A0A2P2JH12</accession>
<evidence type="ECO:0000313" key="1">
    <source>
        <dbReference type="EMBL" id="MBW92751.1"/>
    </source>
</evidence>
<reference evidence="1" key="1">
    <citation type="submission" date="2018-02" db="EMBL/GenBank/DDBJ databases">
        <title>Rhizophora mucronata_Transcriptome.</title>
        <authorList>
            <person name="Meera S.P."/>
            <person name="Sreeshan A."/>
            <person name="Augustine A."/>
        </authorList>
    </citation>
    <scope>NUCLEOTIDE SEQUENCE</scope>
    <source>
        <tissue evidence="1">Leaf</tissue>
    </source>
</reference>
<dbReference type="EMBL" id="GGEC01012268">
    <property type="protein sequence ID" value="MBW92751.1"/>
    <property type="molecule type" value="Transcribed_RNA"/>
</dbReference>
<organism evidence="1">
    <name type="scientific">Rhizophora mucronata</name>
    <name type="common">Asiatic mangrove</name>
    <dbReference type="NCBI Taxonomy" id="61149"/>
    <lineage>
        <taxon>Eukaryota</taxon>
        <taxon>Viridiplantae</taxon>
        <taxon>Streptophyta</taxon>
        <taxon>Embryophyta</taxon>
        <taxon>Tracheophyta</taxon>
        <taxon>Spermatophyta</taxon>
        <taxon>Magnoliopsida</taxon>
        <taxon>eudicotyledons</taxon>
        <taxon>Gunneridae</taxon>
        <taxon>Pentapetalae</taxon>
        <taxon>rosids</taxon>
        <taxon>fabids</taxon>
        <taxon>Malpighiales</taxon>
        <taxon>Rhizophoraceae</taxon>
        <taxon>Rhizophora</taxon>
    </lineage>
</organism>
<dbReference type="AlphaFoldDB" id="A0A2P2JH12"/>
<protein>
    <submittedName>
        <fullName evidence="1">Uncharacterized protein</fullName>
    </submittedName>
</protein>
<proteinExistence type="predicted"/>
<sequence length="98" mass="11297">MGGSSFCSAHQQCKRKPGNHVAHLVSHAQSAMFPSSQQLSRISWVILRTRPLQKLQHIHSLVERQRIRYQVEVNLDLHERLQLTLTSPRIQQAVLILQ</sequence>
<name>A0A2P2JH12_RHIMU</name>